<protein>
    <submittedName>
        <fullName evidence="3">Sushi, nidogen and EGF-like domain-containing protein 1</fullName>
    </submittedName>
</protein>
<evidence type="ECO:0000256" key="1">
    <source>
        <dbReference type="SAM" id="SignalP"/>
    </source>
</evidence>
<name>A0A6A4W9C6_AMPAM</name>
<accession>A0A6A4W9C6</accession>
<dbReference type="GO" id="GO:0007160">
    <property type="term" value="P:cell-matrix adhesion"/>
    <property type="evidence" value="ECO:0007669"/>
    <property type="project" value="InterPro"/>
</dbReference>
<dbReference type="PANTHER" id="PTHR13802:SF65">
    <property type="entry name" value="NIDOGEN"/>
    <property type="match status" value="1"/>
</dbReference>
<keyword evidence="1" id="KW-0732">Signal</keyword>
<dbReference type="InterPro" id="IPR051495">
    <property type="entry name" value="Epithelial_Barrier/Signaling"/>
</dbReference>
<reference evidence="3 4" key="1">
    <citation type="submission" date="2019-07" db="EMBL/GenBank/DDBJ databases">
        <title>Draft genome assembly of a fouling barnacle, Amphibalanus amphitrite (Darwin, 1854): The first reference genome for Thecostraca.</title>
        <authorList>
            <person name="Kim W."/>
        </authorList>
    </citation>
    <scope>NUCLEOTIDE SEQUENCE [LARGE SCALE GENOMIC DNA]</scope>
    <source>
        <strain evidence="3">SNU_AA5</strain>
        <tissue evidence="3">Soma without cirri and trophi</tissue>
    </source>
</reference>
<sequence length="125" mass="14195">MGVLWPGRPLASVVALLLVIGVHGIPKSEFFPYGAEVYDDVLPKKDEISSPELKFTTPLLFYKQEYNGAYINSNGLLSFMTELPNFYNVPFPLDYPLIAPLYSDVDTRGAGDVFYRWVHHQTEQH</sequence>
<feature type="signal peptide" evidence="1">
    <location>
        <begin position="1"/>
        <end position="24"/>
    </location>
</feature>
<dbReference type="Pfam" id="PF06119">
    <property type="entry name" value="NIDO"/>
    <property type="match status" value="1"/>
</dbReference>
<proteinExistence type="predicted"/>
<dbReference type="OrthoDB" id="6375837at2759"/>
<dbReference type="EMBL" id="VIIS01000851">
    <property type="protein sequence ID" value="KAF0304367.1"/>
    <property type="molecule type" value="Genomic_DNA"/>
</dbReference>
<feature type="domain" description="NIDO" evidence="2">
    <location>
        <begin position="69"/>
        <end position="119"/>
    </location>
</feature>
<dbReference type="Proteomes" id="UP000440578">
    <property type="component" value="Unassembled WGS sequence"/>
</dbReference>
<dbReference type="AlphaFoldDB" id="A0A6A4W9C6"/>
<evidence type="ECO:0000313" key="3">
    <source>
        <dbReference type="EMBL" id="KAF0304367.1"/>
    </source>
</evidence>
<evidence type="ECO:0000259" key="2">
    <source>
        <dbReference type="Pfam" id="PF06119"/>
    </source>
</evidence>
<organism evidence="3 4">
    <name type="scientific">Amphibalanus amphitrite</name>
    <name type="common">Striped barnacle</name>
    <name type="synonym">Balanus amphitrite</name>
    <dbReference type="NCBI Taxonomy" id="1232801"/>
    <lineage>
        <taxon>Eukaryota</taxon>
        <taxon>Metazoa</taxon>
        <taxon>Ecdysozoa</taxon>
        <taxon>Arthropoda</taxon>
        <taxon>Crustacea</taxon>
        <taxon>Multicrustacea</taxon>
        <taxon>Cirripedia</taxon>
        <taxon>Thoracica</taxon>
        <taxon>Thoracicalcarea</taxon>
        <taxon>Balanomorpha</taxon>
        <taxon>Balanoidea</taxon>
        <taxon>Balanidae</taxon>
        <taxon>Amphibalaninae</taxon>
        <taxon>Amphibalanus</taxon>
    </lineage>
</organism>
<gene>
    <name evidence="3" type="primary">SNED1_2</name>
    <name evidence="3" type="ORF">FJT64_023791</name>
</gene>
<feature type="chain" id="PRO_5025392236" evidence="1">
    <location>
        <begin position="25"/>
        <end position="125"/>
    </location>
</feature>
<evidence type="ECO:0000313" key="4">
    <source>
        <dbReference type="Proteomes" id="UP000440578"/>
    </source>
</evidence>
<keyword evidence="4" id="KW-1185">Reference proteome</keyword>
<dbReference type="InterPro" id="IPR003886">
    <property type="entry name" value="NIDO_dom"/>
</dbReference>
<dbReference type="PANTHER" id="PTHR13802">
    <property type="entry name" value="MUCIN 4-RELATED"/>
    <property type="match status" value="1"/>
</dbReference>
<comment type="caution">
    <text evidence="3">The sequence shown here is derived from an EMBL/GenBank/DDBJ whole genome shotgun (WGS) entry which is preliminary data.</text>
</comment>